<dbReference type="EMBL" id="LAZR01067803">
    <property type="protein sequence ID" value="KKK50864.1"/>
    <property type="molecule type" value="Genomic_DNA"/>
</dbReference>
<reference evidence="1" key="1">
    <citation type="journal article" date="2015" name="Nature">
        <title>Complex archaea that bridge the gap between prokaryotes and eukaryotes.</title>
        <authorList>
            <person name="Spang A."/>
            <person name="Saw J.H."/>
            <person name="Jorgensen S.L."/>
            <person name="Zaremba-Niedzwiedzka K."/>
            <person name="Martijn J."/>
            <person name="Lind A.E."/>
            <person name="van Eijk R."/>
            <person name="Schleper C."/>
            <person name="Guy L."/>
            <person name="Ettema T.J."/>
        </authorList>
    </citation>
    <scope>NUCLEOTIDE SEQUENCE</scope>
</reference>
<proteinExistence type="predicted"/>
<protein>
    <submittedName>
        <fullName evidence="1">Uncharacterized protein</fullName>
    </submittedName>
</protein>
<feature type="non-terminal residue" evidence="1">
    <location>
        <position position="1"/>
    </location>
</feature>
<organism evidence="1">
    <name type="scientific">marine sediment metagenome</name>
    <dbReference type="NCBI Taxonomy" id="412755"/>
    <lineage>
        <taxon>unclassified sequences</taxon>
        <taxon>metagenomes</taxon>
        <taxon>ecological metagenomes</taxon>
    </lineage>
</organism>
<accession>A0A0F8Y9V8</accession>
<dbReference type="AlphaFoldDB" id="A0A0F8Y9V8"/>
<gene>
    <name evidence="1" type="ORF">LCGC14_3120780</name>
</gene>
<sequence length="53" mass="6188">VSQIKEVISFLNAGALDMDLLNKIAIIRKQWELIDTFLLSIQIKQRRHYSAMD</sequence>
<comment type="caution">
    <text evidence="1">The sequence shown here is derived from an EMBL/GenBank/DDBJ whole genome shotgun (WGS) entry which is preliminary data.</text>
</comment>
<name>A0A0F8Y9V8_9ZZZZ</name>
<evidence type="ECO:0000313" key="1">
    <source>
        <dbReference type="EMBL" id="KKK50864.1"/>
    </source>
</evidence>